<dbReference type="EMBL" id="KN880442">
    <property type="protein sequence ID" value="KIY72631.1"/>
    <property type="molecule type" value="Genomic_DNA"/>
</dbReference>
<dbReference type="Proteomes" id="UP000054007">
    <property type="component" value="Unassembled WGS sequence"/>
</dbReference>
<gene>
    <name evidence="1" type="ORF">CYLTODRAFT_486271</name>
</gene>
<keyword evidence="2" id="KW-1185">Reference proteome</keyword>
<protein>
    <submittedName>
        <fullName evidence="1">Uncharacterized protein</fullName>
    </submittedName>
</protein>
<name>A0A0D7BSP3_9AGAR</name>
<organism evidence="1 2">
    <name type="scientific">Cylindrobasidium torrendii FP15055 ss-10</name>
    <dbReference type="NCBI Taxonomy" id="1314674"/>
    <lineage>
        <taxon>Eukaryota</taxon>
        <taxon>Fungi</taxon>
        <taxon>Dikarya</taxon>
        <taxon>Basidiomycota</taxon>
        <taxon>Agaricomycotina</taxon>
        <taxon>Agaricomycetes</taxon>
        <taxon>Agaricomycetidae</taxon>
        <taxon>Agaricales</taxon>
        <taxon>Marasmiineae</taxon>
        <taxon>Physalacriaceae</taxon>
        <taxon>Cylindrobasidium</taxon>
    </lineage>
</organism>
<accession>A0A0D7BSP3</accession>
<evidence type="ECO:0000313" key="2">
    <source>
        <dbReference type="Proteomes" id="UP000054007"/>
    </source>
</evidence>
<reference evidence="1 2" key="1">
    <citation type="journal article" date="2015" name="Fungal Genet. Biol.">
        <title>Evolution of novel wood decay mechanisms in Agaricales revealed by the genome sequences of Fistulina hepatica and Cylindrobasidium torrendii.</title>
        <authorList>
            <person name="Floudas D."/>
            <person name="Held B.W."/>
            <person name="Riley R."/>
            <person name="Nagy L.G."/>
            <person name="Koehler G."/>
            <person name="Ransdell A.S."/>
            <person name="Younus H."/>
            <person name="Chow J."/>
            <person name="Chiniquy J."/>
            <person name="Lipzen A."/>
            <person name="Tritt A."/>
            <person name="Sun H."/>
            <person name="Haridas S."/>
            <person name="LaButti K."/>
            <person name="Ohm R.A."/>
            <person name="Kues U."/>
            <person name="Blanchette R.A."/>
            <person name="Grigoriev I.V."/>
            <person name="Minto R.E."/>
            <person name="Hibbett D.S."/>
        </authorList>
    </citation>
    <scope>NUCLEOTIDE SEQUENCE [LARGE SCALE GENOMIC DNA]</scope>
    <source>
        <strain evidence="1 2">FP15055 ss-10</strain>
    </source>
</reference>
<dbReference type="OrthoDB" id="2104739at2759"/>
<sequence length="350" mass="38852">MPGQSLPNSVDSQLPEIRTAFERCKEVESSLISRLAVETGTEAQEVEEELMDLRVASYLLLHAPSDVGKYWAASSIMSAVDNDEEIAVFGQFIRKHYIRTFLRKRRDTPPVSRHPSRPSFDEMQREILANLDQAPQNHADAKMKALFRNDYRCILSGVHEIDFYENMPVGARVATTHCAHIFDESTIEFSSAKIVLGKQEYTANIWTIMRHIGYPDILDELKGPLIHRLGNVMTLEATLHGMFHDLDLCLDATGNPNEYKVTGPSGLLESLAVGCPTKVTLSNTCGLEPPSPTYLAIHAACYRIAHLSGAVDWYARIDAGGDFGCSATIADESMFATVLIDRLERLPGVV</sequence>
<evidence type="ECO:0000313" key="1">
    <source>
        <dbReference type="EMBL" id="KIY72631.1"/>
    </source>
</evidence>
<proteinExistence type="predicted"/>
<dbReference type="AlphaFoldDB" id="A0A0D7BSP3"/>
<dbReference type="STRING" id="1314674.A0A0D7BSP3"/>